<organism evidence="5 6">
    <name type="scientific">Drechslerella dactyloides</name>
    <name type="common">Nematode-trapping fungus</name>
    <name type="synonym">Arthrobotrys dactyloides</name>
    <dbReference type="NCBI Taxonomy" id="74499"/>
    <lineage>
        <taxon>Eukaryota</taxon>
        <taxon>Fungi</taxon>
        <taxon>Dikarya</taxon>
        <taxon>Ascomycota</taxon>
        <taxon>Pezizomycotina</taxon>
        <taxon>Orbiliomycetes</taxon>
        <taxon>Orbiliales</taxon>
        <taxon>Orbiliaceae</taxon>
        <taxon>Drechslerella</taxon>
    </lineage>
</organism>
<evidence type="ECO:0000256" key="1">
    <source>
        <dbReference type="ARBA" id="ARBA00004496"/>
    </source>
</evidence>
<proteinExistence type="inferred from homology"/>
<dbReference type="AlphaFoldDB" id="A0AAD6J606"/>
<keyword evidence="6" id="KW-1185">Reference proteome</keyword>
<feature type="compositionally biased region" description="Polar residues" evidence="4">
    <location>
        <begin position="29"/>
        <end position="42"/>
    </location>
</feature>
<evidence type="ECO:0000256" key="3">
    <source>
        <dbReference type="ARBA" id="ARBA00022490"/>
    </source>
</evidence>
<dbReference type="GO" id="GO:0005737">
    <property type="term" value="C:cytoplasm"/>
    <property type="evidence" value="ECO:0007669"/>
    <property type="project" value="UniProtKB-SubCell"/>
</dbReference>
<dbReference type="EMBL" id="JAQGDS010000001">
    <property type="protein sequence ID" value="KAJ6263925.1"/>
    <property type="molecule type" value="Genomic_DNA"/>
</dbReference>
<evidence type="ECO:0000313" key="6">
    <source>
        <dbReference type="Proteomes" id="UP001221413"/>
    </source>
</evidence>
<dbReference type="GO" id="GO:0000290">
    <property type="term" value="P:deadenylation-dependent decapping of nuclear-transcribed mRNA"/>
    <property type="evidence" value="ECO:0007669"/>
    <property type="project" value="InterPro"/>
</dbReference>
<sequence length="306" mass="33527">MPRRRTDHPTSPPQNARSGQANHAHRRQPSQPHTSSGPSLQQLHAVHDAPASLEQLTALNTPVLQRFVPSLIRIVLATSYCTAFKITNGNWEKLDIEGPLFLLELNPYHQAFYPPGMDPKIAPGMGRYHAFVMNRKGINNLLIPLPRKSENVDTTNSVLVSMLMTWEDCYGLSVFEQEGTSTAKERERVGKQVVDLTKEMEEDDAKIAQMVQQQQQRQQQQQLPPGLTPAFMGFPQQFSGTPSYGTPVTERPPDGIGFDLMAALGSKIGAGTASGYASGDAGYNSNDGAAKGRKISLNELFGKSIS</sequence>
<evidence type="ECO:0000256" key="2">
    <source>
        <dbReference type="ARBA" id="ARBA00008778"/>
    </source>
</evidence>
<evidence type="ECO:0000256" key="4">
    <source>
        <dbReference type="SAM" id="MobiDB-lite"/>
    </source>
</evidence>
<gene>
    <name evidence="5" type="ORF">Dda_0062</name>
</gene>
<reference evidence="5" key="1">
    <citation type="submission" date="2023-01" db="EMBL/GenBank/DDBJ databases">
        <title>The chitinases involved in constricting ring structure development in the nematode-trapping fungus Drechslerella dactyloides.</title>
        <authorList>
            <person name="Wang R."/>
            <person name="Zhang L."/>
            <person name="Tang P."/>
            <person name="Li S."/>
            <person name="Liang L."/>
        </authorList>
    </citation>
    <scope>NUCLEOTIDE SEQUENCE</scope>
    <source>
        <strain evidence="5">YMF1.00031</strain>
    </source>
</reference>
<dbReference type="GO" id="GO:0008047">
    <property type="term" value="F:enzyme activator activity"/>
    <property type="evidence" value="ECO:0007669"/>
    <property type="project" value="InterPro"/>
</dbReference>
<accession>A0AAD6J606</accession>
<comment type="caution">
    <text evidence="5">The sequence shown here is derived from an EMBL/GenBank/DDBJ whole genome shotgun (WGS) entry which is preliminary data.</text>
</comment>
<protein>
    <submittedName>
        <fullName evidence="5">Uncharacterized protein</fullName>
    </submittedName>
</protein>
<dbReference type="Gene3D" id="2.30.29.30">
    <property type="entry name" value="Pleckstrin-homology domain (PH domain)/Phosphotyrosine-binding domain (PTB)"/>
    <property type="match status" value="1"/>
</dbReference>
<comment type="similarity">
    <text evidence="2">Belongs to the DCP1 family.</text>
</comment>
<comment type="subcellular location">
    <subcellularLocation>
        <location evidence="1">Cytoplasm</location>
    </subcellularLocation>
</comment>
<name>A0AAD6J606_DREDA</name>
<dbReference type="Proteomes" id="UP001221413">
    <property type="component" value="Unassembled WGS sequence"/>
</dbReference>
<feature type="region of interest" description="Disordered" evidence="4">
    <location>
        <begin position="1"/>
        <end position="42"/>
    </location>
</feature>
<dbReference type="SUPFAM" id="SSF50729">
    <property type="entry name" value="PH domain-like"/>
    <property type="match status" value="1"/>
</dbReference>
<evidence type="ECO:0000313" key="5">
    <source>
        <dbReference type="EMBL" id="KAJ6263925.1"/>
    </source>
</evidence>
<dbReference type="InterPro" id="IPR011993">
    <property type="entry name" value="PH-like_dom_sf"/>
</dbReference>
<dbReference type="InterPro" id="IPR010334">
    <property type="entry name" value="Dcp1"/>
</dbReference>
<keyword evidence="3" id="KW-0963">Cytoplasm</keyword>
<dbReference type="Pfam" id="PF06058">
    <property type="entry name" value="DCP1"/>
    <property type="match status" value="1"/>
</dbReference>